<dbReference type="PANTHER" id="PTHR47153">
    <property type="entry name" value="LACTATE UTILIZATION PROTEIN B"/>
    <property type="match status" value="1"/>
</dbReference>
<keyword evidence="2" id="KW-0479">Metal-binding</keyword>
<dbReference type="PANTHER" id="PTHR47153:SF2">
    <property type="entry name" value="LACTATE UTILIZATION PROTEIN B"/>
    <property type="match status" value="1"/>
</dbReference>
<dbReference type="Gene3D" id="1.10.1060.10">
    <property type="entry name" value="Alpha-helical ferredoxin"/>
    <property type="match status" value="1"/>
</dbReference>
<dbReference type="InterPro" id="IPR037171">
    <property type="entry name" value="NagB/RpiA_transferase-like"/>
</dbReference>
<evidence type="ECO:0000256" key="1">
    <source>
        <dbReference type="ARBA" id="ARBA00022448"/>
    </source>
</evidence>
<evidence type="ECO:0000313" key="6">
    <source>
        <dbReference type="EMBL" id="ADL58185.1"/>
    </source>
</evidence>
<dbReference type="GeneID" id="77399371"/>
<dbReference type="KEGG" id="mmg:MTBMA_c05900"/>
<dbReference type="PROSITE" id="PS00198">
    <property type="entry name" value="4FE4S_FER_1"/>
    <property type="match status" value="2"/>
</dbReference>
<evidence type="ECO:0000313" key="7">
    <source>
        <dbReference type="Proteomes" id="UP000000345"/>
    </source>
</evidence>
<dbReference type="Pfam" id="PF02589">
    <property type="entry name" value="LUD_dom"/>
    <property type="match status" value="1"/>
</dbReference>
<dbReference type="STRING" id="79929.MTBMA_c05900"/>
<dbReference type="Pfam" id="PF13183">
    <property type="entry name" value="Fer4_8"/>
    <property type="match status" value="1"/>
</dbReference>
<dbReference type="InterPro" id="IPR004452">
    <property type="entry name" value="LutB/LldF"/>
</dbReference>
<dbReference type="Proteomes" id="UP000000345">
    <property type="component" value="Chromosome"/>
</dbReference>
<accession>D9PVD7</accession>
<sequence>MNDDEIRQMRISFNKLDERRTGLLDTPELDGLRDRVAGIRKLAVEKTEELLSEAQRRFRDNGVEFHLAEDSDEACRIIHESLDGGPVAKSKSNTLSEIGLSDYLRKKGVKVIETDLGDRILQLAGIKKPAHPVGPALHLGVSEIAEIVRDKLGVDISDDPYEIMAAVREDILSKIESCTTGVTGANSVAAHDGAAVIVHNEGNVGRLSLMDTHILVFGIDKFVPEIEDAVSVVKLETAYATGTGVPSYINVISGPSKTADIEKMLLRGMYGASRVIAVAVDNGRSSAYPEALLCIGCGSCIVSCPVYNAVGNRFGYRGYLGGRGVVMSSFLADRETAVESGLYMCTLCGLCTEKCPVGTPTASLMERLRGECNAAGLYHRSHLRVAERIKRRGSPL</sequence>
<dbReference type="GO" id="GO:0051539">
    <property type="term" value="F:4 iron, 4 sulfur cluster binding"/>
    <property type="evidence" value="ECO:0007669"/>
    <property type="project" value="UniProtKB-KW"/>
</dbReference>
<keyword evidence="2" id="KW-0004">4Fe-4S</keyword>
<evidence type="ECO:0000259" key="5">
    <source>
        <dbReference type="PROSITE" id="PS51379"/>
    </source>
</evidence>
<keyword evidence="4" id="KW-0249">Electron transport</keyword>
<reference evidence="6 7" key="2">
    <citation type="journal article" date="2010" name="J. Bacteriol.">
        <title>Complete genome sequence of Methanothermobacter marburgensis, a methanoarchaeon model organism.</title>
        <authorList>
            <person name="Liesegang H."/>
            <person name="Kaster A.K."/>
            <person name="Wiezer A."/>
            <person name="Goenrich M."/>
            <person name="Wollherr A."/>
            <person name="Seedorf H."/>
            <person name="Gottschalk G."/>
            <person name="Thauer R.K."/>
        </authorList>
    </citation>
    <scope>NUCLEOTIDE SEQUENCE [LARGE SCALE GENOMIC DNA]</scope>
    <source>
        <strain evidence="7">ATCC BAA-927 / DSM 2133 / JCM 14651 / NBRC 100331 / OCM 82 / Marburg</strain>
    </source>
</reference>
<dbReference type="RefSeq" id="WP_013295409.1">
    <property type="nucleotide sequence ID" value="NC_014408.1"/>
</dbReference>
<dbReference type="InterPro" id="IPR024185">
    <property type="entry name" value="FTHF_cligase-like_sf"/>
</dbReference>
<dbReference type="HOGENOM" id="CLU_027059_3_0_2"/>
<keyword evidence="7" id="KW-1185">Reference proteome</keyword>
<keyword evidence="1" id="KW-0813">Transport</keyword>
<dbReference type="PaxDb" id="79929-MTBMA_c05900"/>
<gene>
    <name evidence="6" type="ordered locus">MTBMA_c05900</name>
</gene>
<dbReference type="InterPro" id="IPR009051">
    <property type="entry name" value="Helical_ferredxn"/>
</dbReference>
<feature type="domain" description="4Fe-4S ferredoxin-type" evidence="5">
    <location>
        <begin position="283"/>
        <end position="315"/>
    </location>
</feature>
<reference key="1">
    <citation type="submission" date="2009-08" db="EMBL/GenBank/DDBJ databases">
        <title>The genome sequence of Methanothermobacter marburgensis.</title>
        <authorList>
            <person name="Kaster A."/>
            <person name="Seedorf H."/>
            <person name="Goenrich M."/>
            <person name="Wiezer A."/>
            <person name="Liesegang H."/>
            <person name="Thauer R."/>
            <person name="Gottschalk G."/>
        </authorList>
    </citation>
    <scope>NUCLEOTIDE SEQUENCE</scope>
    <source>
        <strain>Marburg</strain>
    </source>
</reference>
<evidence type="ECO:0000256" key="4">
    <source>
        <dbReference type="ARBA" id="ARBA00022982"/>
    </source>
</evidence>
<dbReference type="InterPro" id="IPR017900">
    <property type="entry name" value="4Fe4S_Fe_S_CS"/>
</dbReference>
<protein>
    <submittedName>
        <fullName evidence="6">Conserved iron-sulfur cluster binding protein</fullName>
    </submittedName>
</protein>
<organism evidence="6 7">
    <name type="scientific">Methanothermobacter marburgensis (strain ATCC BAA-927 / DSM 2133 / JCM 14651 / NBRC 100331 / OCM 82 / Marburg)</name>
    <name type="common">Methanobacterium thermoautotrophicum</name>
    <dbReference type="NCBI Taxonomy" id="79929"/>
    <lineage>
        <taxon>Archaea</taxon>
        <taxon>Methanobacteriati</taxon>
        <taxon>Methanobacteriota</taxon>
        <taxon>Methanomada group</taxon>
        <taxon>Methanobacteria</taxon>
        <taxon>Methanobacteriales</taxon>
        <taxon>Methanobacteriaceae</taxon>
        <taxon>Methanothermobacter</taxon>
    </lineage>
</organism>
<dbReference type="GeneID" id="9704298"/>
<dbReference type="SUPFAM" id="SSF100950">
    <property type="entry name" value="NagB/RpiA/CoA transferase-like"/>
    <property type="match status" value="1"/>
</dbReference>
<dbReference type="OrthoDB" id="23833at2157"/>
<keyword evidence="2" id="KW-0408">Iron</keyword>
<keyword evidence="3" id="KW-0677">Repeat</keyword>
<evidence type="ECO:0000256" key="3">
    <source>
        <dbReference type="ARBA" id="ARBA00022737"/>
    </source>
</evidence>
<dbReference type="Gene3D" id="3.40.50.10420">
    <property type="entry name" value="NagB/RpiA/CoA transferase-like"/>
    <property type="match status" value="1"/>
</dbReference>
<keyword evidence="2" id="KW-0411">Iron-sulfur</keyword>
<dbReference type="InterPro" id="IPR017896">
    <property type="entry name" value="4Fe4S_Fe-S-bd"/>
</dbReference>
<dbReference type="PATRIC" id="fig|79929.8.peg.574"/>
<dbReference type="AlphaFoldDB" id="D9PVD7"/>
<dbReference type="GO" id="GO:0006089">
    <property type="term" value="P:lactate metabolic process"/>
    <property type="evidence" value="ECO:0007669"/>
    <property type="project" value="InterPro"/>
</dbReference>
<dbReference type="GO" id="GO:0016491">
    <property type="term" value="F:oxidoreductase activity"/>
    <property type="evidence" value="ECO:0007669"/>
    <property type="project" value="UniProtKB-ARBA"/>
</dbReference>
<name>D9PVD7_METTM</name>
<evidence type="ECO:0000256" key="2">
    <source>
        <dbReference type="ARBA" id="ARBA00022485"/>
    </source>
</evidence>
<proteinExistence type="predicted"/>
<dbReference type="InterPro" id="IPR003741">
    <property type="entry name" value="LUD_dom"/>
</dbReference>
<dbReference type="EMBL" id="CP001710">
    <property type="protein sequence ID" value="ADL58185.1"/>
    <property type="molecule type" value="Genomic_DNA"/>
</dbReference>
<dbReference type="SUPFAM" id="SSF46548">
    <property type="entry name" value="alpha-helical ferredoxin"/>
    <property type="match status" value="1"/>
</dbReference>
<dbReference type="PROSITE" id="PS51379">
    <property type="entry name" value="4FE4S_FER_2"/>
    <property type="match status" value="2"/>
</dbReference>
<feature type="domain" description="4Fe-4S ferredoxin-type" evidence="5">
    <location>
        <begin position="334"/>
        <end position="365"/>
    </location>
</feature>